<name>A0A6J4RVC1_9ACTN</name>
<feature type="compositionally biased region" description="Basic residues" evidence="1">
    <location>
        <begin position="67"/>
        <end position="79"/>
    </location>
</feature>
<feature type="compositionally biased region" description="Basic residues" evidence="1">
    <location>
        <begin position="119"/>
        <end position="132"/>
    </location>
</feature>
<dbReference type="EMBL" id="CADCVP010000105">
    <property type="protein sequence ID" value="CAA9482589.1"/>
    <property type="molecule type" value="Genomic_DNA"/>
</dbReference>
<reference evidence="2" key="1">
    <citation type="submission" date="2020-02" db="EMBL/GenBank/DDBJ databases">
        <authorList>
            <person name="Meier V. D."/>
        </authorList>
    </citation>
    <scope>NUCLEOTIDE SEQUENCE</scope>
    <source>
        <strain evidence="2">AVDCRST_MAG69</strain>
    </source>
</reference>
<feature type="non-terminal residue" evidence="2">
    <location>
        <position position="141"/>
    </location>
</feature>
<proteinExistence type="predicted"/>
<feature type="region of interest" description="Disordered" evidence="1">
    <location>
        <begin position="1"/>
        <end position="141"/>
    </location>
</feature>
<evidence type="ECO:0000313" key="2">
    <source>
        <dbReference type="EMBL" id="CAA9482589.1"/>
    </source>
</evidence>
<dbReference type="AlphaFoldDB" id="A0A6J4RVC1"/>
<feature type="non-terminal residue" evidence="2">
    <location>
        <position position="1"/>
    </location>
</feature>
<protein>
    <submittedName>
        <fullName evidence="2">Uncharacterized protein</fullName>
    </submittedName>
</protein>
<accession>A0A6J4RVC1</accession>
<gene>
    <name evidence="2" type="ORF">AVDCRST_MAG69-865</name>
</gene>
<organism evidence="2">
    <name type="scientific">uncultured Solirubrobacteraceae bacterium</name>
    <dbReference type="NCBI Taxonomy" id="1162706"/>
    <lineage>
        <taxon>Bacteria</taxon>
        <taxon>Bacillati</taxon>
        <taxon>Actinomycetota</taxon>
        <taxon>Thermoleophilia</taxon>
        <taxon>Solirubrobacterales</taxon>
        <taxon>Solirubrobacteraceae</taxon>
        <taxon>environmental samples</taxon>
    </lineage>
</organism>
<feature type="compositionally biased region" description="Basic residues" evidence="1">
    <location>
        <begin position="99"/>
        <end position="111"/>
    </location>
</feature>
<sequence>AAAWAPPRHGDLVGPGAHDRVLPRRARPGDRPRRPQRRRSAHPSRLVRRPGRGRRTAPVVHGVPRAAGRRRGRRLHPPLRARDRDGRGAGGVARLSPQPRRRVHRRLRARRVQVALPARSRRPRRRAHHARARLPAASRGL</sequence>
<feature type="compositionally biased region" description="Basic residues" evidence="1">
    <location>
        <begin position="34"/>
        <end position="55"/>
    </location>
</feature>
<evidence type="ECO:0000256" key="1">
    <source>
        <dbReference type="SAM" id="MobiDB-lite"/>
    </source>
</evidence>
<feature type="compositionally biased region" description="Basic and acidic residues" evidence="1">
    <location>
        <begin position="17"/>
        <end position="33"/>
    </location>
</feature>